<evidence type="ECO:0000256" key="1">
    <source>
        <dbReference type="SAM" id="MobiDB-lite"/>
    </source>
</evidence>
<comment type="caution">
    <text evidence="2">The sequence shown here is derived from an EMBL/GenBank/DDBJ whole genome shotgun (WGS) entry which is preliminary data.</text>
</comment>
<name>A0ABR2E7C5_9ROSI</name>
<feature type="region of interest" description="Disordered" evidence="1">
    <location>
        <begin position="87"/>
        <end position="114"/>
    </location>
</feature>
<proteinExistence type="predicted"/>
<sequence>MGNASEYTNQLAVRTSEVSSTSSLLATVIKSGILSNSSLIGSLPNNIFQDARQMPSLSSLPNGTSPSGFATSDIRVSCSASHGALAATTNSSQGKVEQMPLPPGLPPPLVSDAPLLTSDAESKASIPISNLLSSLVAKGLISS</sequence>
<feature type="compositionally biased region" description="Pro residues" evidence="1">
    <location>
        <begin position="100"/>
        <end position="109"/>
    </location>
</feature>
<keyword evidence="3" id="KW-1185">Reference proteome</keyword>
<organism evidence="2 3">
    <name type="scientific">Hibiscus sabdariffa</name>
    <name type="common">roselle</name>
    <dbReference type="NCBI Taxonomy" id="183260"/>
    <lineage>
        <taxon>Eukaryota</taxon>
        <taxon>Viridiplantae</taxon>
        <taxon>Streptophyta</taxon>
        <taxon>Embryophyta</taxon>
        <taxon>Tracheophyta</taxon>
        <taxon>Spermatophyta</taxon>
        <taxon>Magnoliopsida</taxon>
        <taxon>eudicotyledons</taxon>
        <taxon>Gunneridae</taxon>
        <taxon>Pentapetalae</taxon>
        <taxon>rosids</taxon>
        <taxon>malvids</taxon>
        <taxon>Malvales</taxon>
        <taxon>Malvaceae</taxon>
        <taxon>Malvoideae</taxon>
        <taxon>Hibiscus</taxon>
    </lineage>
</organism>
<dbReference type="Proteomes" id="UP001472677">
    <property type="component" value="Unassembled WGS sequence"/>
</dbReference>
<accession>A0ABR2E7C5</accession>
<dbReference type="EMBL" id="JBBPBM010000019">
    <property type="protein sequence ID" value="KAK8553913.1"/>
    <property type="molecule type" value="Genomic_DNA"/>
</dbReference>
<protein>
    <submittedName>
        <fullName evidence="2">Uncharacterized protein</fullName>
    </submittedName>
</protein>
<evidence type="ECO:0000313" key="3">
    <source>
        <dbReference type="Proteomes" id="UP001472677"/>
    </source>
</evidence>
<gene>
    <name evidence="2" type="ORF">V6N12_030892</name>
</gene>
<evidence type="ECO:0000313" key="2">
    <source>
        <dbReference type="EMBL" id="KAK8553913.1"/>
    </source>
</evidence>
<reference evidence="2 3" key="1">
    <citation type="journal article" date="2024" name="G3 (Bethesda)">
        <title>Genome assembly of Hibiscus sabdariffa L. provides insights into metabolisms of medicinal natural products.</title>
        <authorList>
            <person name="Kim T."/>
        </authorList>
    </citation>
    <scope>NUCLEOTIDE SEQUENCE [LARGE SCALE GENOMIC DNA]</scope>
    <source>
        <strain evidence="2">TK-2024</strain>
        <tissue evidence="2">Old leaves</tissue>
    </source>
</reference>